<evidence type="ECO:0000256" key="1">
    <source>
        <dbReference type="ARBA" id="ARBA00038115"/>
    </source>
</evidence>
<dbReference type="AlphaFoldDB" id="W9B4D4"/>
<dbReference type="Pfam" id="PF12697">
    <property type="entry name" value="Abhydrolase_6"/>
    <property type="match status" value="1"/>
</dbReference>
<comment type="similarity">
    <text evidence="1">Belongs to the AB hydrolase superfamily. FUS2 hydrolase family.</text>
</comment>
<dbReference type="InterPro" id="IPR050261">
    <property type="entry name" value="FrsA_esterase"/>
</dbReference>
<dbReference type="EMBL" id="CCBB010000003">
    <property type="protein sequence ID" value="CDO09937.1"/>
    <property type="molecule type" value="Genomic_DNA"/>
</dbReference>
<gene>
    <name evidence="3" type="ORF">BN977_04765</name>
</gene>
<dbReference type="GO" id="GO:0004177">
    <property type="term" value="F:aminopeptidase activity"/>
    <property type="evidence" value="ECO:0007669"/>
    <property type="project" value="UniProtKB-KW"/>
</dbReference>
<reference evidence="3" key="1">
    <citation type="submission" date="2014-03" db="EMBL/GenBank/DDBJ databases">
        <title>Draft Genome Sequence of Mycobacterium cosmeticum DSM 44829.</title>
        <authorList>
            <person name="Croce O."/>
            <person name="Robert C."/>
            <person name="Raoult D."/>
            <person name="Drancourt M."/>
        </authorList>
    </citation>
    <scope>NUCLEOTIDE SEQUENCE [LARGE SCALE GENOMIC DNA]</scope>
    <source>
        <strain evidence="3">DSM 44829</strain>
    </source>
</reference>
<protein>
    <submittedName>
        <fullName evidence="3">Dipeptidyl aminopeptidase/acylaminoacyl peptidase</fullName>
    </submittedName>
</protein>
<keyword evidence="3" id="KW-0645">Protease</keyword>
<dbReference type="OrthoDB" id="9765647at2"/>
<reference evidence="3" key="2">
    <citation type="submission" date="2014-03" db="EMBL/GenBank/DDBJ databases">
        <authorList>
            <person name="Urmite Genomes"/>
        </authorList>
    </citation>
    <scope>NUCLEOTIDE SEQUENCE</scope>
    <source>
        <strain evidence="3">DSM 44829</strain>
    </source>
</reference>
<dbReference type="eggNOG" id="COG1073">
    <property type="taxonomic scope" value="Bacteria"/>
</dbReference>
<dbReference type="SUPFAM" id="SSF53474">
    <property type="entry name" value="alpha/beta-Hydrolases"/>
    <property type="match status" value="1"/>
</dbReference>
<proteinExistence type="inferred from homology"/>
<evidence type="ECO:0000313" key="3">
    <source>
        <dbReference type="EMBL" id="CDO09937.1"/>
    </source>
</evidence>
<dbReference type="InterPro" id="IPR000073">
    <property type="entry name" value="AB_hydrolase_1"/>
</dbReference>
<dbReference type="InterPro" id="IPR029058">
    <property type="entry name" value="AB_hydrolase_fold"/>
</dbReference>
<dbReference type="Proteomes" id="UP000028870">
    <property type="component" value="Unassembled WGS sequence"/>
</dbReference>
<evidence type="ECO:0000313" key="4">
    <source>
        <dbReference type="Proteomes" id="UP000028870"/>
    </source>
</evidence>
<dbReference type="Gene3D" id="1.20.1440.110">
    <property type="entry name" value="acylaminoacyl peptidase"/>
    <property type="match status" value="1"/>
</dbReference>
<comment type="caution">
    <text evidence="3">The sequence shown here is derived from an EMBL/GenBank/DDBJ whole genome shotgun (WGS) entry which is preliminary data.</text>
</comment>
<keyword evidence="3" id="KW-0031">Aminopeptidase</keyword>
<accession>W9B4D4</accession>
<feature type="domain" description="AB hydrolase-1" evidence="2">
    <location>
        <begin position="169"/>
        <end position="381"/>
    </location>
</feature>
<sequence>MKFLFDDESFSFETLRAAGFANYGGADLGEILVTARAIPEGDEVAWHRAWKATARRVEALGRESLGNGHVVSAREALLRASNYYRTAEFYRREDPVHDPEVAELSRAAQDSFLAAIDLFDFTFERVSIPYLDTALPGYLYLVDGSGQPRPTVIYNSGYDSTLEESYFAIAAAALARGYNVLAFDGPGQGGAIREQRLVFRHDWEAVITPVVDFALTRPEIAADRIALSGYSLGGYLVARAAAFENRLAAVILDDGVFDFGSAVARLLPPFLGRWIADGNTGAADQVLTLLMAANTQLRWALHNGVWVMGVDSPAELPAVFARYTLAGIADRITAPTLVLDAENDQFFKGEPQRVADALVNAKATLVTLRESEGAGEHCHMGAMGRAHQVIFDWLDGVL</sequence>
<keyword evidence="3" id="KW-0378">Hydrolase</keyword>
<dbReference type="PANTHER" id="PTHR22946:SF12">
    <property type="entry name" value="CONIDIAL PIGMENT BIOSYNTHESIS PROTEIN AYG1 (AFU_ORTHOLOGUE AFUA_2G17550)"/>
    <property type="match status" value="1"/>
</dbReference>
<evidence type="ECO:0000259" key="2">
    <source>
        <dbReference type="Pfam" id="PF12697"/>
    </source>
</evidence>
<dbReference type="Gene3D" id="3.40.50.1820">
    <property type="entry name" value="alpha/beta hydrolase"/>
    <property type="match status" value="1"/>
</dbReference>
<dbReference type="STRING" id="258533.BN977_04765"/>
<dbReference type="RefSeq" id="WP_036401880.1">
    <property type="nucleotide sequence ID" value="NZ_CCBB010000003.1"/>
</dbReference>
<keyword evidence="4" id="KW-1185">Reference proteome</keyword>
<name>W9B4D4_MYCCO</name>
<dbReference type="PANTHER" id="PTHR22946">
    <property type="entry name" value="DIENELACTONE HYDROLASE DOMAIN-CONTAINING PROTEIN-RELATED"/>
    <property type="match status" value="1"/>
</dbReference>
<organism evidence="3 4">
    <name type="scientific">Mycolicibacterium cosmeticum</name>
    <dbReference type="NCBI Taxonomy" id="258533"/>
    <lineage>
        <taxon>Bacteria</taxon>
        <taxon>Bacillati</taxon>
        <taxon>Actinomycetota</taxon>
        <taxon>Actinomycetes</taxon>
        <taxon>Mycobacteriales</taxon>
        <taxon>Mycobacteriaceae</taxon>
        <taxon>Mycolicibacterium</taxon>
    </lineage>
</organism>